<dbReference type="Proteomes" id="UP001500506">
    <property type="component" value="Unassembled WGS sequence"/>
</dbReference>
<comment type="caution">
    <text evidence="1">The sequence shown here is derived from an EMBL/GenBank/DDBJ whole genome shotgun (WGS) entry which is preliminary data.</text>
</comment>
<evidence type="ECO:0000313" key="1">
    <source>
        <dbReference type="EMBL" id="GAA1761020.1"/>
    </source>
</evidence>
<organism evidence="1 2">
    <name type="scientific">Agromyces humatus</name>
    <dbReference type="NCBI Taxonomy" id="279573"/>
    <lineage>
        <taxon>Bacteria</taxon>
        <taxon>Bacillati</taxon>
        <taxon>Actinomycetota</taxon>
        <taxon>Actinomycetes</taxon>
        <taxon>Micrococcales</taxon>
        <taxon>Microbacteriaceae</taxon>
        <taxon>Agromyces</taxon>
    </lineage>
</organism>
<proteinExistence type="predicted"/>
<accession>A0ABP4WVB4</accession>
<dbReference type="InterPro" id="IPR012349">
    <property type="entry name" value="Split_barrel_FMN-bd"/>
</dbReference>
<dbReference type="SUPFAM" id="SSF50475">
    <property type="entry name" value="FMN-binding split barrel"/>
    <property type="match status" value="1"/>
</dbReference>
<dbReference type="Pfam" id="PF12900">
    <property type="entry name" value="Pyridox_ox_2"/>
    <property type="match status" value="1"/>
</dbReference>
<dbReference type="Gene3D" id="2.30.110.10">
    <property type="entry name" value="Electron Transport, Fmn-binding Protein, Chain A"/>
    <property type="match status" value="1"/>
</dbReference>
<dbReference type="InterPro" id="IPR024747">
    <property type="entry name" value="Pyridox_Oxase-rel"/>
</dbReference>
<name>A0ABP4WVB4_9MICO</name>
<dbReference type="EMBL" id="BAAANH010000004">
    <property type="protein sequence ID" value="GAA1761020.1"/>
    <property type="molecule type" value="Genomic_DNA"/>
</dbReference>
<gene>
    <name evidence="1" type="ORF">GCM10009747_20140</name>
</gene>
<keyword evidence="2" id="KW-1185">Reference proteome</keyword>
<reference evidence="2" key="1">
    <citation type="journal article" date="2019" name="Int. J. Syst. Evol. Microbiol.">
        <title>The Global Catalogue of Microorganisms (GCM) 10K type strain sequencing project: providing services to taxonomists for standard genome sequencing and annotation.</title>
        <authorList>
            <consortium name="The Broad Institute Genomics Platform"/>
            <consortium name="The Broad Institute Genome Sequencing Center for Infectious Disease"/>
            <person name="Wu L."/>
            <person name="Ma J."/>
        </authorList>
    </citation>
    <scope>NUCLEOTIDE SEQUENCE [LARGE SCALE GENOMIC DNA]</scope>
    <source>
        <strain evidence="2">JCM 14319</strain>
    </source>
</reference>
<protein>
    <submittedName>
        <fullName evidence="1">Pyridoxamine 5'-phosphate oxidase family protein</fullName>
    </submittedName>
</protein>
<evidence type="ECO:0000313" key="2">
    <source>
        <dbReference type="Proteomes" id="UP001500506"/>
    </source>
</evidence>
<sequence length="160" mass="18035">MGRDPRRTLAAIERRWQTRGMSDHVDGRTPTRHLSEDECWQRLADAPYGRIAMSAAGEVDVFPVNHAVDNRTIVFRTSAGTKLLELTIRHGVAFQIDGYTDAEAFSVVVKGVAQEFDRQGEVYQAEKLGITPWAPENKDRWVRITPTEVHGRLFERASGS</sequence>